<feature type="coiled-coil region" evidence="14">
    <location>
        <begin position="533"/>
        <end position="567"/>
    </location>
</feature>
<reference evidence="17" key="1">
    <citation type="journal article" date="2020" name="Fungal Divers.">
        <title>Resolving the Mortierellaceae phylogeny through synthesis of multi-gene phylogenetics and phylogenomics.</title>
        <authorList>
            <person name="Vandepol N."/>
            <person name="Liber J."/>
            <person name="Desiro A."/>
            <person name="Na H."/>
            <person name="Kennedy M."/>
            <person name="Barry K."/>
            <person name="Grigoriev I.V."/>
            <person name="Miller A.N."/>
            <person name="O'Donnell K."/>
            <person name="Stajich J.E."/>
            <person name="Bonito G."/>
        </authorList>
    </citation>
    <scope>NUCLEOTIDE SEQUENCE</scope>
    <source>
        <strain evidence="17">KOD948</strain>
    </source>
</reference>
<keyword evidence="18" id="KW-1185">Reference proteome</keyword>
<dbReference type="GO" id="GO:0007004">
    <property type="term" value="P:telomere maintenance via telomerase"/>
    <property type="evidence" value="ECO:0007669"/>
    <property type="project" value="TreeGrafter"/>
</dbReference>
<dbReference type="FunFam" id="3.40.50.300:FF:000947">
    <property type="entry name" value="DNA repair protein RAD50"/>
    <property type="match status" value="1"/>
</dbReference>
<feature type="coiled-coil region" evidence="14">
    <location>
        <begin position="415"/>
        <end position="480"/>
    </location>
</feature>
<evidence type="ECO:0000313" key="17">
    <source>
        <dbReference type="EMBL" id="KAG0263097.1"/>
    </source>
</evidence>
<feature type="compositionally biased region" description="Polar residues" evidence="15">
    <location>
        <begin position="1000"/>
        <end position="1014"/>
    </location>
</feature>
<dbReference type="GO" id="GO:0000794">
    <property type="term" value="C:condensed nuclear chromosome"/>
    <property type="evidence" value="ECO:0007669"/>
    <property type="project" value="TreeGrafter"/>
</dbReference>
<feature type="region of interest" description="Disordered" evidence="15">
    <location>
        <begin position="989"/>
        <end position="1016"/>
    </location>
</feature>
<evidence type="ECO:0000256" key="7">
    <source>
        <dbReference type="ARBA" id="ARBA00022763"/>
    </source>
</evidence>
<dbReference type="Pfam" id="PF13558">
    <property type="entry name" value="SbcC_Walker_B"/>
    <property type="match status" value="1"/>
</dbReference>
<name>A0A9P6Q9R2_9FUNG</name>
<evidence type="ECO:0000259" key="16">
    <source>
        <dbReference type="Pfam" id="PF13476"/>
    </source>
</evidence>
<keyword evidence="10 14" id="KW-0175">Coiled coil</keyword>
<evidence type="ECO:0000256" key="4">
    <source>
        <dbReference type="ARBA" id="ARBA00009439"/>
    </source>
</evidence>
<dbReference type="PANTHER" id="PTHR18867:SF12">
    <property type="entry name" value="DNA REPAIR PROTEIN RAD50"/>
    <property type="match status" value="1"/>
</dbReference>
<dbReference type="InterPro" id="IPR004584">
    <property type="entry name" value="Rad50_eukaryotes"/>
</dbReference>
<dbReference type="GO" id="GO:0003691">
    <property type="term" value="F:double-stranded telomeric DNA binding"/>
    <property type="evidence" value="ECO:0007669"/>
    <property type="project" value="TreeGrafter"/>
</dbReference>
<feature type="domain" description="Rad50/SbcC-type AAA" evidence="16">
    <location>
        <begin position="7"/>
        <end position="204"/>
    </location>
</feature>
<evidence type="ECO:0000256" key="9">
    <source>
        <dbReference type="ARBA" id="ARBA00022833"/>
    </source>
</evidence>
<comment type="subcellular location">
    <subcellularLocation>
        <location evidence="3">Chromosome</location>
    </subcellularLocation>
    <subcellularLocation>
        <location evidence="2">Nucleus</location>
    </subcellularLocation>
</comment>
<feature type="region of interest" description="Disordered" evidence="15">
    <location>
        <begin position="384"/>
        <end position="404"/>
    </location>
</feature>
<dbReference type="Proteomes" id="UP000726737">
    <property type="component" value="Unassembled WGS sequence"/>
</dbReference>
<dbReference type="GO" id="GO:0006302">
    <property type="term" value="P:double-strand break repair"/>
    <property type="evidence" value="ECO:0007669"/>
    <property type="project" value="InterPro"/>
</dbReference>
<accession>A0A9P6Q9R2</accession>
<dbReference type="GO" id="GO:0016887">
    <property type="term" value="F:ATP hydrolysis activity"/>
    <property type="evidence" value="ECO:0007669"/>
    <property type="project" value="InterPro"/>
</dbReference>
<evidence type="ECO:0000256" key="12">
    <source>
        <dbReference type="ARBA" id="ARBA00023242"/>
    </source>
</evidence>
<sequence>MSSSPSIKAQVRLRFKNVNHQTMSVIRSLSVTVKKASYTQKTLENVLAAVDPQTGELSTLSSKCAEIDTDVPNHLGVSRAILDNVIFCHQEESNWPLSEPSVLKKKFDDIFASTKYTNVLDSIKSIRKEKAQDLKVIHAGLEFLRRNKEKAEKASKKMETIQTSPTLGNNRVREALAMNVQDTEKSQQRINQLEVDITSCAEEINRLMEKTRGLQAIEATLSALAHERTAAISNVRELEGTFTLYSESDSDLQEMLVKHDLSLKTADQEKSKQERLKQKAASSIANLQTSVNNNQQNIGQLKAQLDSNKKKQADRDLLICEFAHLHSFEGFDSPPLVNSEVTRFINKLEIQVQQRGVEVERIKGVNRAKEQDIRSQLAEKRARVDMSSSLKAKNQAAISSAQGKLRQQNQDLMKYQSTESDIESTERLLVEQESALAALKSSDPGLDSLESQKRAKIADIEAYENELSRLSEQSAAQIKNAGSQARLTLLKNKFNQRTDETQSMIEANQDAFQVALKQSPHPETVETNLEPVLKEKEAALRSSKEILEKYKRERSSYDIRIESVTAQLEKDTKVVEDCEKRIATECGGESLPDVLAAKEESLTELREQVQDIKTMSSMYDRFVVMAEKKHGCPLCSREFDATQETQFTAKLRRLMEKAENDDEQELAALELTVASLRSLKSVWDIAENLKSNEIPAHRQQLLGLKQKRSAAIEAVESTDLETATIVAELEDLHRLATVAKSITTLYQENRKDSAAIKELETELLCAGSSKSTEALQEEYNAAKQKMQTARQELNKLSADIARMTTEIQRKENAIRSLKDKQSQLVHQRQRQAQINEQIAEIETSIRNLQAELEQSAAEGQDIQPEMNRLNDQLRQVGADGQAAEMSAQQTVSELQGHLGKIQMYNRDLERIDTRATMTELSKLEAVTETYIDEMQQHTDEVQAAEKQMQALQEQLSEFKNLQRNIDDNLRYRRYKIKVKELETQIAEASSKKNKEAHGTYTRQLSRLSKSQSDLSAERAGLNGELRQLQGQKRSYEEELSGEYKDVVQNYHDSLIAYKTTELTLEDLEKYSKALQSAIVEYHTMKMEEINKTIKELWTNTYRGTDIDAIEIRSDQEGLRANQSYNYRVVMIQRGRALDMRGRCSAGQKVLASIIIRLALADSFSLNCGILALDEPTTNLDEANIAQLAQSLRSIIDKNRQQSNFQLIVITHDEDFLKMLNLTDYVDYYYRVQKNAEQYSTIKKLPVTDA</sequence>
<dbReference type="EMBL" id="JAAAJA010000082">
    <property type="protein sequence ID" value="KAG0263097.1"/>
    <property type="molecule type" value="Genomic_DNA"/>
</dbReference>
<dbReference type="InterPro" id="IPR027417">
    <property type="entry name" value="P-loop_NTPase"/>
</dbReference>
<dbReference type="OrthoDB" id="18797at2759"/>
<proteinExistence type="inferred from homology"/>
<dbReference type="SUPFAM" id="SSF52540">
    <property type="entry name" value="P-loop containing nucleoside triphosphate hydrolases"/>
    <property type="match status" value="1"/>
</dbReference>
<dbReference type="GO" id="GO:0043047">
    <property type="term" value="F:single-stranded telomeric DNA binding"/>
    <property type="evidence" value="ECO:0007669"/>
    <property type="project" value="TreeGrafter"/>
</dbReference>
<dbReference type="Gene3D" id="1.10.287.1490">
    <property type="match status" value="1"/>
</dbReference>
<comment type="catalytic activity">
    <reaction evidence="13">
        <text>ATP + H2O = ADP + phosphate + H(+)</text>
        <dbReference type="Rhea" id="RHEA:13065"/>
        <dbReference type="ChEBI" id="CHEBI:15377"/>
        <dbReference type="ChEBI" id="CHEBI:15378"/>
        <dbReference type="ChEBI" id="CHEBI:30616"/>
        <dbReference type="ChEBI" id="CHEBI:43474"/>
        <dbReference type="ChEBI" id="CHEBI:456216"/>
    </reaction>
</comment>
<keyword evidence="6" id="KW-0479">Metal-binding</keyword>
<evidence type="ECO:0000256" key="13">
    <source>
        <dbReference type="ARBA" id="ARBA00049360"/>
    </source>
</evidence>
<dbReference type="Pfam" id="PF13476">
    <property type="entry name" value="AAA_23"/>
    <property type="match status" value="1"/>
</dbReference>
<evidence type="ECO:0000256" key="2">
    <source>
        <dbReference type="ARBA" id="ARBA00004123"/>
    </source>
</evidence>
<feature type="coiled-coil region" evidence="14">
    <location>
        <begin position="772"/>
        <end position="858"/>
    </location>
</feature>
<keyword evidence="12" id="KW-0539">Nucleus</keyword>
<evidence type="ECO:0000256" key="11">
    <source>
        <dbReference type="ARBA" id="ARBA00023204"/>
    </source>
</evidence>
<dbReference type="PANTHER" id="PTHR18867">
    <property type="entry name" value="RAD50"/>
    <property type="match status" value="1"/>
</dbReference>
<dbReference type="GO" id="GO:0030870">
    <property type="term" value="C:Mre11 complex"/>
    <property type="evidence" value="ECO:0007669"/>
    <property type="project" value="InterPro"/>
</dbReference>
<keyword evidence="11" id="KW-0234">DNA repair</keyword>
<gene>
    <name evidence="17" type="primary">RAD50</name>
    <name evidence="17" type="ORF">BG011_009300</name>
</gene>
<evidence type="ECO:0000256" key="15">
    <source>
        <dbReference type="SAM" id="MobiDB-lite"/>
    </source>
</evidence>
<keyword evidence="9" id="KW-0862">Zinc</keyword>
<dbReference type="InterPro" id="IPR038729">
    <property type="entry name" value="Rad50/SbcC_AAA"/>
</dbReference>
<evidence type="ECO:0000313" key="18">
    <source>
        <dbReference type="Proteomes" id="UP000726737"/>
    </source>
</evidence>
<keyword evidence="5" id="KW-0158">Chromosome</keyword>
<feature type="compositionally biased region" description="Polar residues" evidence="15">
    <location>
        <begin position="386"/>
        <end position="404"/>
    </location>
</feature>
<dbReference type="GO" id="GO:0051880">
    <property type="term" value="F:G-quadruplex DNA binding"/>
    <property type="evidence" value="ECO:0007669"/>
    <property type="project" value="TreeGrafter"/>
</dbReference>
<dbReference type="NCBIfam" id="TIGR00606">
    <property type="entry name" value="rad50"/>
    <property type="match status" value="1"/>
</dbReference>
<dbReference type="GO" id="GO:0000722">
    <property type="term" value="P:telomere maintenance via recombination"/>
    <property type="evidence" value="ECO:0007669"/>
    <property type="project" value="TreeGrafter"/>
</dbReference>
<keyword evidence="7" id="KW-0227">DNA damage</keyword>
<feature type="coiled-coil region" evidence="14">
    <location>
        <begin position="284"/>
        <end position="311"/>
    </location>
</feature>
<evidence type="ECO:0000256" key="8">
    <source>
        <dbReference type="ARBA" id="ARBA00022801"/>
    </source>
</evidence>
<evidence type="ECO:0000256" key="6">
    <source>
        <dbReference type="ARBA" id="ARBA00022723"/>
    </source>
</evidence>
<feature type="coiled-coil region" evidence="14">
    <location>
        <begin position="1018"/>
        <end position="1045"/>
    </location>
</feature>
<comment type="similarity">
    <text evidence="4">Belongs to the SMC family. RAD50 subfamily.</text>
</comment>
<keyword evidence="8" id="KW-0378">Hydrolase</keyword>
<dbReference type="Gene3D" id="3.40.50.300">
    <property type="entry name" value="P-loop containing nucleotide triphosphate hydrolases"/>
    <property type="match status" value="2"/>
</dbReference>
<evidence type="ECO:0000256" key="14">
    <source>
        <dbReference type="SAM" id="Coils"/>
    </source>
</evidence>
<evidence type="ECO:0000256" key="5">
    <source>
        <dbReference type="ARBA" id="ARBA00022454"/>
    </source>
</evidence>
<dbReference type="GO" id="GO:0046872">
    <property type="term" value="F:metal ion binding"/>
    <property type="evidence" value="ECO:0007669"/>
    <property type="project" value="UniProtKB-KW"/>
</dbReference>
<comment type="cofactor">
    <cofactor evidence="1">
        <name>Zn(2+)</name>
        <dbReference type="ChEBI" id="CHEBI:29105"/>
    </cofactor>
</comment>
<comment type="caution">
    <text evidence="17">The sequence shown here is derived from an EMBL/GenBank/DDBJ whole genome shotgun (WGS) entry which is preliminary data.</text>
</comment>
<evidence type="ECO:0000256" key="10">
    <source>
        <dbReference type="ARBA" id="ARBA00023054"/>
    </source>
</evidence>
<evidence type="ECO:0000256" key="1">
    <source>
        <dbReference type="ARBA" id="ARBA00001947"/>
    </source>
</evidence>
<dbReference type="AlphaFoldDB" id="A0A9P6Q9R2"/>
<protein>
    <submittedName>
        <fullName evidence="17">DNA repair protein rad50</fullName>
    </submittedName>
</protein>
<evidence type="ECO:0000256" key="3">
    <source>
        <dbReference type="ARBA" id="ARBA00004286"/>
    </source>
</evidence>
<organism evidence="17 18">
    <name type="scientific">Mortierella polycephala</name>
    <dbReference type="NCBI Taxonomy" id="41804"/>
    <lineage>
        <taxon>Eukaryota</taxon>
        <taxon>Fungi</taxon>
        <taxon>Fungi incertae sedis</taxon>
        <taxon>Mucoromycota</taxon>
        <taxon>Mortierellomycotina</taxon>
        <taxon>Mortierellomycetes</taxon>
        <taxon>Mortierellales</taxon>
        <taxon>Mortierellaceae</taxon>
        <taxon>Mortierella</taxon>
    </lineage>
</organism>
<dbReference type="GO" id="GO:0070192">
    <property type="term" value="P:chromosome organization involved in meiotic cell cycle"/>
    <property type="evidence" value="ECO:0007669"/>
    <property type="project" value="TreeGrafter"/>
</dbReference>